<keyword evidence="2" id="KW-1185">Reference proteome</keyword>
<evidence type="ECO:0000313" key="1">
    <source>
        <dbReference type="EMBL" id="QGQ93526.1"/>
    </source>
</evidence>
<gene>
    <name evidence="1" type="ORF">EHS13_00595</name>
</gene>
<accession>A0A6B8RDS3</accession>
<dbReference type="EMBL" id="CP034235">
    <property type="protein sequence ID" value="QGQ93526.1"/>
    <property type="molecule type" value="Genomic_DNA"/>
</dbReference>
<name>A0A6B8RDS3_9BACL</name>
<dbReference type="Gene3D" id="3.90.550.10">
    <property type="entry name" value="Spore Coat Polysaccharide Biosynthesis Protein SpsA, Chain A"/>
    <property type="match status" value="1"/>
</dbReference>
<keyword evidence="1" id="KW-0548">Nucleotidyltransferase</keyword>
<proteinExistence type="predicted"/>
<dbReference type="KEGG" id="ppsc:EHS13_00595"/>
<dbReference type="Proteomes" id="UP000426246">
    <property type="component" value="Chromosome"/>
</dbReference>
<dbReference type="OrthoDB" id="9815559at2"/>
<sequence length="252" mass="29128">MKTVAIIQARMGSTRLPGKVMMQLMDRSVLGHVINRLQQVKFIDEIIVATSTLQMDDVIEDEAIKCGVSVFRGSEQDVLSRYYEAAIRANAEIIVRVTSDCPLIDPETTALIIEAFLQSDLDYLTNKLVKTFPRGLDTEVFTMGALNEAYNKAVKPEQREHVTPYIYQNPDQFKFNFYKGEVDHSQHRWTLDTPEDWELISEIFKRLYHPGQIFSLNACLDLMDKHPELVEINRHIHQKELDELKLEEENSK</sequence>
<organism evidence="1 2">
    <name type="scientific">Paenibacillus psychroresistens</name>
    <dbReference type="NCBI Taxonomy" id="1778678"/>
    <lineage>
        <taxon>Bacteria</taxon>
        <taxon>Bacillati</taxon>
        <taxon>Bacillota</taxon>
        <taxon>Bacilli</taxon>
        <taxon>Bacillales</taxon>
        <taxon>Paenibacillaceae</taxon>
        <taxon>Paenibacillus</taxon>
    </lineage>
</organism>
<protein>
    <submittedName>
        <fullName evidence="1">Acylneuraminate cytidylyltransferase</fullName>
    </submittedName>
</protein>
<dbReference type="InterPro" id="IPR029044">
    <property type="entry name" value="Nucleotide-diphossugar_trans"/>
</dbReference>
<reference evidence="2" key="1">
    <citation type="submission" date="2018-11" db="EMBL/GenBank/DDBJ databases">
        <title>Complete genome sequence of Paenibacillus sp. ML311-T8.</title>
        <authorList>
            <person name="Nam Y.-D."/>
            <person name="Kang J."/>
            <person name="Chung W.-H."/>
            <person name="Park Y.S."/>
        </authorList>
    </citation>
    <scope>NUCLEOTIDE SEQUENCE [LARGE SCALE GENOMIC DNA]</scope>
    <source>
        <strain evidence="2">ML311-T8</strain>
    </source>
</reference>
<dbReference type="AlphaFoldDB" id="A0A6B8RDS3"/>
<dbReference type="GO" id="GO:0005829">
    <property type="term" value="C:cytosol"/>
    <property type="evidence" value="ECO:0007669"/>
    <property type="project" value="TreeGrafter"/>
</dbReference>
<dbReference type="InterPro" id="IPR003329">
    <property type="entry name" value="Cytidylyl_trans"/>
</dbReference>
<dbReference type="PANTHER" id="PTHR42866:SF1">
    <property type="entry name" value="SPORE COAT POLYSACCHARIDE BIOSYNTHESIS PROTEIN SPSF"/>
    <property type="match status" value="1"/>
</dbReference>
<dbReference type="GO" id="GO:0016779">
    <property type="term" value="F:nucleotidyltransferase activity"/>
    <property type="evidence" value="ECO:0007669"/>
    <property type="project" value="UniProtKB-KW"/>
</dbReference>
<dbReference type="PANTHER" id="PTHR42866">
    <property type="entry name" value="3-DEOXY-MANNO-OCTULOSONATE CYTIDYLYLTRANSFERASE"/>
    <property type="match status" value="1"/>
</dbReference>
<keyword evidence="1" id="KW-0808">Transferase</keyword>
<dbReference type="Pfam" id="PF02348">
    <property type="entry name" value="CTP_transf_3"/>
    <property type="match status" value="1"/>
</dbReference>
<dbReference type="CDD" id="cd02518">
    <property type="entry name" value="GT2_SpsF"/>
    <property type="match status" value="1"/>
</dbReference>
<dbReference type="SUPFAM" id="SSF53448">
    <property type="entry name" value="Nucleotide-diphospho-sugar transferases"/>
    <property type="match status" value="1"/>
</dbReference>
<evidence type="ECO:0000313" key="2">
    <source>
        <dbReference type="Proteomes" id="UP000426246"/>
    </source>
</evidence>
<dbReference type="RefSeq" id="WP_155698380.1">
    <property type="nucleotide sequence ID" value="NZ_CP034235.1"/>
</dbReference>